<evidence type="ECO:0000313" key="3">
    <source>
        <dbReference type="Proteomes" id="UP000316242"/>
    </source>
</evidence>
<gene>
    <name evidence="2" type="ORF">ANI01nite_16690</name>
</gene>
<proteinExistence type="predicted"/>
<dbReference type="InterPro" id="IPR029032">
    <property type="entry name" value="AhpD-like"/>
</dbReference>
<comment type="caution">
    <text evidence="2">The sequence shown here is derived from an EMBL/GenBank/DDBJ whole genome shotgun (WGS) entry which is preliminary data.</text>
</comment>
<dbReference type="Pfam" id="PF02627">
    <property type="entry name" value="CMD"/>
    <property type="match status" value="1"/>
</dbReference>
<dbReference type="RefSeq" id="WP_038993240.1">
    <property type="nucleotide sequence ID" value="NZ_BAAAWM010000001.1"/>
</dbReference>
<protein>
    <recommendedName>
        <fullName evidence="1">Carboxymuconolactone decarboxylase-like domain-containing protein</fullName>
    </recommendedName>
</protein>
<evidence type="ECO:0000259" key="1">
    <source>
        <dbReference type="Pfam" id="PF02627"/>
    </source>
</evidence>
<organism evidence="2 3">
    <name type="scientific">Glutamicibacter nicotianae</name>
    <name type="common">Arthrobacter nicotianae</name>
    <dbReference type="NCBI Taxonomy" id="37929"/>
    <lineage>
        <taxon>Bacteria</taxon>
        <taxon>Bacillati</taxon>
        <taxon>Actinomycetota</taxon>
        <taxon>Actinomycetes</taxon>
        <taxon>Micrococcales</taxon>
        <taxon>Micrococcaceae</taxon>
        <taxon>Glutamicibacter</taxon>
    </lineage>
</organism>
<feature type="domain" description="Carboxymuconolactone decarboxylase-like" evidence="1">
    <location>
        <begin position="13"/>
        <end position="90"/>
    </location>
</feature>
<dbReference type="Proteomes" id="UP000316242">
    <property type="component" value="Unassembled WGS sequence"/>
</dbReference>
<dbReference type="Gene3D" id="1.20.1290.10">
    <property type="entry name" value="AhpD-like"/>
    <property type="match status" value="1"/>
</dbReference>
<dbReference type="EMBL" id="BJNE01000005">
    <property type="protein sequence ID" value="GEC12466.1"/>
    <property type="molecule type" value="Genomic_DNA"/>
</dbReference>
<name>A0ABQ0RKW3_GLUNI</name>
<dbReference type="PANTHER" id="PTHR34846:SF7">
    <property type="entry name" value="BLL7811 PROTEIN"/>
    <property type="match status" value="1"/>
</dbReference>
<dbReference type="SUPFAM" id="SSF69118">
    <property type="entry name" value="AhpD-like"/>
    <property type="match status" value="1"/>
</dbReference>
<reference evidence="2 3" key="1">
    <citation type="submission" date="2019-06" db="EMBL/GenBank/DDBJ databases">
        <title>Whole genome shotgun sequence of Glutamicibacter nicotianae NBRC 14234.</title>
        <authorList>
            <person name="Hosoyama A."/>
            <person name="Uohara A."/>
            <person name="Ohji S."/>
            <person name="Ichikawa N."/>
        </authorList>
    </citation>
    <scope>NUCLEOTIDE SEQUENCE [LARGE SCALE GENOMIC DNA]</scope>
    <source>
        <strain evidence="2 3">NBRC 14234</strain>
    </source>
</reference>
<accession>A0ABQ0RKW3</accession>
<dbReference type="InterPro" id="IPR003779">
    <property type="entry name" value="CMD-like"/>
</dbReference>
<evidence type="ECO:0000313" key="2">
    <source>
        <dbReference type="EMBL" id="GEC12466.1"/>
    </source>
</evidence>
<dbReference type="InterPro" id="IPR004675">
    <property type="entry name" value="AhpD_core"/>
</dbReference>
<sequence length="146" mass="15991">MRMNLSKTHKKGYAAVLGLEAYASQSVPKELYELVKLRASILNGCSFCTDMHSHDAMEMGMSTAKLFAVAAYNDSPLFTDAERAALRLTDAVTRLDPATGVSDEVWDAAADEFSEEEIGNLILAIATINVWNRIAIPTQLEPPVRD</sequence>
<dbReference type="PANTHER" id="PTHR34846">
    <property type="entry name" value="4-CARBOXYMUCONOLACTONE DECARBOXYLASE FAMILY PROTEIN (AFU_ORTHOLOGUE AFUA_6G11590)"/>
    <property type="match status" value="1"/>
</dbReference>
<keyword evidence="3" id="KW-1185">Reference proteome</keyword>
<dbReference type="NCBIfam" id="TIGR00778">
    <property type="entry name" value="ahpD_dom"/>
    <property type="match status" value="1"/>
</dbReference>